<sequence>MSDGVLMWVGLAFFALVFAGLWLILTKARKKRIAQLEAFAASQGWTYVAEDQSLLALSHDEPFGQGHSRTVQDVFNGTTGGHEFVSFQYIYKVTTGSGDQQSTETYRYMVTCIVTPASPYRLEIKPEGVFAGLARAVGFTDLEFESDAFNKRFNVKAAPERFAYDVLNPRTMERMLADQRYSQPLRFENGRLLTWRRGKLDENAIASEVQYLIDTLEPIPPYAWEQH</sequence>
<reference evidence="2 3" key="1">
    <citation type="submission" date="2015-03" db="EMBL/GenBank/DDBJ databases">
        <authorList>
            <person name="Murphy D."/>
        </authorList>
    </citation>
    <scope>NUCLEOTIDE SEQUENCE [LARGE SCALE GENOMIC DNA]</scope>
    <source>
        <strain evidence="2 3">PAP088</strain>
    </source>
</reference>
<keyword evidence="1" id="KW-1133">Transmembrane helix</keyword>
<keyword evidence="1" id="KW-0472">Membrane</keyword>
<evidence type="ECO:0008006" key="4">
    <source>
        <dbReference type="Google" id="ProtNLM"/>
    </source>
</evidence>
<proteinExistence type="predicted"/>
<organism evidence="2 3">
    <name type="scientific">Mycobacteroides abscessus</name>
    <dbReference type="NCBI Taxonomy" id="36809"/>
    <lineage>
        <taxon>Bacteria</taxon>
        <taxon>Bacillati</taxon>
        <taxon>Actinomycetota</taxon>
        <taxon>Actinomycetes</taxon>
        <taxon>Mycobacteriales</taxon>
        <taxon>Mycobacteriaceae</taxon>
        <taxon>Mycobacteroides</taxon>
    </lineage>
</organism>
<dbReference type="Proteomes" id="UP000045782">
    <property type="component" value="Unassembled WGS sequence"/>
</dbReference>
<accession>A0A0U0Z041</accession>
<keyword evidence="1" id="KW-0812">Transmembrane</keyword>
<feature type="transmembrane region" description="Helical" evidence="1">
    <location>
        <begin position="6"/>
        <end position="25"/>
    </location>
</feature>
<dbReference type="EMBL" id="CSWP01000003">
    <property type="protein sequence ID" value="CPV48063.1"/>
    <property type="molecule type" value="Genomic_DNA"/>
</dbReference>
<dbReference type="AlphaFoldDB" id="A0A0U0Z041"/>
<evidence type="ECO:0000313" key="3">
    <source>
        <dbReference type="Proteomes" id="UP000045782"/>
    </source>
</evidence>
<name>A0A0U0Z041_9MYCO</name>
<protein>
    <recommendedName>
        <fullName evidence="4">DUF3137 domain-containing protein</fullName>
    </recommendedName>
</protein>
<gene>
    <name evidence="2" type="ORF">ERS075579_01956</name>
</gene>
<evidence type="ECO:0000256" key="1">
    <source>
        <dbReference type="SAM" id="Phobius"/>
    </source>
</evidence>
<evidence type="ECO:0000313" key="2">
    <source>
        <dbReference type="EMBL" id="CPV48063.1"/>
    </source>
</evidence>
<dbReference type="RefSeq" id="WP_005063750.1">
    <property type="nucleotide sequence ID" value="NZ_AP022621.1"/>
</dbReference>